<dbReference type="InterPro" id="IPR036397">
    <property type="entry name" value="RNaseH_sf"/>
</dbReference>
<protein>
    <recommendedName>
        <fullName evidence="18">Ectonucleoside triphosphate diphosphohydrolase 8</fullName>
        <ecNumber evidence="5">3.6.1.5</ecNumber>
    </recommendedName>
</protein>
<dbReference type="GO" id="GO:0005886">
    <property type="term" value="C:plasma membrane"/>
    <property type="evidence" value="ECO:0007669"/>
    <property type="project" value="UniProtKB-SubCell"/>
</dbReference>
<keyword evidence="9 21" id="KW-0547">Nucleotide-binding</keyword>
<evidence type="ECO:0000256" key="6">
    <source>
        <dbReference type="ARBA" id="ARBA00022475"/>
    </source>
</evidence>
<keyword evidence="7 23" id="KW-0812">Transmembrane</keyword>
<evidence type="ECO:0000256" key="19">
    <source>
        <dbReference type="ARBA" id="ARBA00049175"/>
    </source>
</evidence>
<keyword evidence="12 21" id="KW-0067">ATP-binding</keyword>
<evidence type="ECO:0000256" key="2">
    <source>
        <dbReference type="ARBA" id="ARBA00001946"/>
    </source>
</evidence>
<keyword evidence="6" id="KW-1003">Cell membrane</keyword>
<dbReference type="SUPFAM" id="SSF53098">
    <property type="entry name" value="Ribonuclease H-like"/>
    <property type="match status" value="1"/>
</dbReference>
<evidence type="ECO:0000256" key="14">
    <source>
        <dbReference type="ARBA" id="ARBA00022989"/>
    </source>
</evidence>
<dbReference type="GO" id="GO:0009134">
    <property type="term" value="P:nucleoside diphosphate catabolic process"/>
    <property type="evidence" value="ECO:0007669"/>
    <property type="project" value="TreeGrafter"/>
</dbReference>
<reference evidence="26" key="1">
    <citation type="submission" date="2018-06" db="EMBL/GenBank/DDBJ databases">
        <title>Genome assembly of Danube salmon.</title>
        <authorList>
            <person name="Macqueen D.J."/>
            <person name="Gundappa M.K."/>
        </authorList>
    </citation>
    <scope>NUCLEOTIDE SEQUENCE [LARGE SCALE GENOMIC DNA]</scope>
</reference>
<dbReference type="GO" id="GO:0004382">
    <property type="term" value="F:GDP phosphatase activity"/>
    <property type="evidence" value="ECO:0007669"/>
    <property type="project" value="TreeGrafter"/>
</dbReference>
<dbReference type="PANTHER" id="PTHR11782:SF31">
    <property type="entry name" value="ECTONUCLEOSIDE TRIPHOSPHATE DIPHOSPHOHYDROLASE 8"/>
    <property type="match status" value="1"/>
</dbReference>
<dbReference type="GO" id="GO:0017111">
    <property type="term" value="F:ribonucleoside triphosphate phosphatase activity"/>
    <property type="evidence" value="ECO:0007669"/>
    <property type="project" value="TreeGrafter"/>
</dbReference>
<evidence type="ECO:0000256" key="10">
    <source>
        <dbReference type="ARBA" id="ARBA00022801"/>
    </source>
</evidence>
<comment type="cofactor">
    <cofactor evidence="1">
        <name>Ca(2+)</name>
        <dbReference type="ChEBI" id="CHEBI:29108"/>
    </cofactor>
</comment>
<dbReference type="GO" id="GO:0005524">
    <property type="term" value="F:ATP binding"/>
    <property type="evidence" value="ECO:0007669"/>
    <property type="project" value="UniProtKB-KW"/>
</dbReference>
<evidence type="ECO:0000256" key="8">
    <source>
        <dbReference type="ARBA" id="ARBA00022723"/>
    </source>
</evidence>
<feature type="active site" description="Proton acceptor" evidence="20">
    <location>
        <position position="331"/>
    </location>
</feature>
<evidence type="ECO:0000256" key="16">
    <source>
        <dbReference type="ARBA" id="ARBA00023157"/>
    </source>
</evidence>
<keyword evidence="17" id="KW-0325">Glycoprotein</keyword>
<dbReference type="GO" id="GO:0015074">
    <property type="term" value="P:DNA integration"/>
    <property type="evidence" value="ECO:0007669"/>
    <property type="project" value="InterPro"/>
</dbReference>
<dbReference type="Ensembl" id="ENSHHUT00000058477.1">
    <property type="protein sequence ID" value="ENSHHUP00000056526.1"/>
    <property type="gene ID" value="ENSHHUG00000033738.1"/>
</dbReference>
<evidence type="ECO:0000256" key="11">
    <source>
        <dbReference type="ARBA" id="ARBA00022837"/>
    </source>
</evidence>
<feature type="transmembrane region" description="Helical" evidence="23">
    <location>
        <begin position="631"/>
        <end position="655"/>
    </location>
</feature>
<reference evidence="25" key="3">
    <citation type="submission" date="2025-09" db="UniProtKB">
        <authorList>
            <consortium name="Ensembl"/>
        </authorList>
    </citation>
    <scope>IDENTIFICATION</scope>
</reference>
<evidence type="ECO:0000256" key="3">
    <source>
        <dbReference type="ARBA" id="ARBA00004651"/>
    </source>
</evidence>
<keyword evidence="16" id="KW-1015">Disulfide bond</keyword>
<comment type="cofactor">
    <cofactor evidence="2">
        <name>Mg(2+)</name>
        <dbReference type="ChEBI" id="CHEBI:18420"/>
    </cofactor>
</comment>
<dbReference type="STRING" id="62062.ENSHHUP00000056526"/>
<evidence type="ECO:0000256" key="9">
    <source>
        <dbReference type="ARBA" id="ARBA00022741"/>
    </source>
</evidence>
<keyword evidence="8" id="KW-0479">Metal-binding</keyword>
<comment type="similarity">
    <text evidence="4 22">Belongs to the GDA1/CD39 NTPase family.</text>
</comment>
<evidence type="ECO:0000313" key="25">
    <source>
        <dbReference type="Ensembl" id="ENSHHUP00000056526.1"/>
    </source>
</evidence>
<evidence type="ECO:0000256" key="7">
    <source>
        <dbReference type="ARBA" id="ARBA00022692"/>
    </source>
</evidence>
<proteinExistence type="inferred from homology"/>
<evidence type="ECO:0000259" key="24">
    <source>
        <dbReference type="PROSITE" id="PS50994"/>
    </source>
</evidence>
<reference evidence="25" key="2">
    <citation type="submission" date="2025-08" db="UniProtKB">
        <authorList>
            <consortium name="Ensembl"/>
        </authorList>
    </citation>
    <scope>IDENTIFICATION</scope>
</reference>
<organism evidence="25 26">
    <name type="scientific">Hucho hucho</name>
    <name type="common">huchen</name>
    <dbReference type="NCBI Taxonomy" id="62062"/>
    <lineage>
        <taxon>Eukaryota</taxon>
        <taxon>Metazoa</taxon>
        <taxon>Chordata</taxon>
        <taxon>Craniata</taxon>
        <taxon>Vertebrata</taxon>
        <taxon>Euteleostomi</taxon>
        <taxon>Actinopterygii</taxon>
        <taxon>Neopterygii</taxon>
        <taxon>Teleostei</taxon>
        <taxon>Protacanthopterygii</taxon>
        <taxon>Salmoniformes</taxon>
        <taxon>Salmonidae</taxon>
        <taxon>Salmoninae</taxon>
        <taxon>Hucho</taxon>
    </lineage>
</organism>
<feature type="transmembrane region" description="Helical" evidence="23">
    <location>
        <begin position="171"/>
        <end position="193"/>
    </location>
</feature>
<evidence type="ECO:0000256" key="22">
    <source>
        <dbReference type="RuleBase" id="RU003833"/>
    </source>
</evidence>
<keyword evidence="14 23" id="KW-1133">Transmembrane helix</keyword>
<evidence type="ECO:0000256" key="5">
    <source>
        <dbReference type="ARBA" id="ARBA00012148"/>
    </source>
</evidence>
<dbReference type="FunFam" id="3.30.420.40:FF:000068">
    <property type="entry name" value="Ectonucleoside triphosphate diphosphohydrolase 1"/>
    <property type="match status" value="1"/>
</dbReference>
<dbReference type="GO" id="GO:0045134">
    <property type="term" value="F:UDP phosphatase activity"/>
    <property type="evidence" value="ECO:0007669"/>
    <property type="project" value="TreeGrafter"/>
</dbReference>
<dbReference type="PROSITE" id="PS01238">
    <property type="entry name" value="GDA1_CD39_NTPASE"/>
    <property type="match status" value="1"/>
</dbReference>
<evidence type="ECO:0000256" key="1">
    <source>
        <dbReference type="ARBA" id="ARBA00001913"/>
    </source>
</evidence>
<evidence type="ECO:0000256" key="13">
    <source>
        <dbReference type="ARBA" id="ARBA00022842"/>
    </source>
</evidence>
<evidence type="ECO:0000256" key="21">
    <source>
        <dbReference type="PIRSR" id="PIRSR600407-2"/>
    </source>
</evidence>
<dbReference type="Gene3D" id="3.30.420.10">
    <property type="entry name" value="Ribonuclease H-like superfamily/Ribonuclease H"/>
    <property type="match status" value="1"/>
</dbReference>
<evidence type="ECO:0000256" key="18">
    <source>
        <dbReference type="ARBA" id="ARBA00039598"/>
    </source>
</evidence>
<dbReference type="InterPro" id="IPR000407">
    <property type="entry name" value="GDA1_CD39_NTPase"/>
</dbReference>
<name>A0A4W5NW63_9TELE</name>
<keyword evidence="13" id="KW-0460">Magnesium</keyword>
<dbReference type="PROSITE" id="PS50994">
    <property type="entry name" value="INTEGRASE"/>
    <property type="match status" value="1"/>
</dbReference>
<keyword evidence="10 22" id="KW-0378">Hydrolase</keyword>
<comment type="subcellular location">
    <subcellularLocation>
        <location evidence="3">Cell membrane</location>
        <topology evidence="3">Multi-pass membrane protein</topology>
    </subcellularLocation>
</comment>
<evidence type="ECO:0000256" key="4">
    <source>
        <dbReference type="ARBA" id="ARBA00009283"/>
    </source>
</evidence>
<evidence type="ECO:0000256" key="23">
    <source>
        <dbReference type="SAM" id="Phobius"/>
    </source>
</evidence>
<dbReference type="InterPro" id="IPR001584">
    <property type="entry name" value="Integrase_cat-core"/>
</dbReference>
<evidence type="ECO:0000256" key="17">
    <source>
        <dbReference type="ARBA" id="ARBA00023180"/>
    </source>
</evidence>
<keyword evidence="11" id="KW-0106">Calcium</keyword>
<dbReference type="PANTHER" id="PTHR11782">
    <property type="entry name" value="ADENOSINE/GUANOSINE DIPHOSPHATASE"/>
    <property type="match status" value="1"/>
</dbReference>
<dbReference type="Gene3D" id="3.30.420.40">
    <property type="match status" value="1"/>
</dbReference>
<comment type="catalytic activity">
    <reaction evidence="19">
        <text>a ribonucleoside 5'-triphosphate + 2 H2O = a ribonucleoside 5'-phosphate + 2 phosphate + 2 H(+)</text>
        <dbReference type="Rhea" id="RHEA:36795"/>
        <dbReference type="ChEBI" id="CHEBI:15377"/>
        <dbReference type="ChEBI" id="CHEBI:15378"/>
        <dbReference type="ChEBI" id="CHEBI:43474"/>
        <dbReference type="ChEBI" id="CHEBI:58043"/>
        <dbReference type="ChEBI" id="CHEBI:61557"/>
        <dbReference type="EC" id="3.6.1.5"/>
    </reaction>
</comment>
<dbReference type="GeneTree" id="ENSGT01150000286965"/>
<dbReference type="GO" id="GO:0046872">
    <property type="term" value="F:metal ion binding"/>
    <property type="evidence" value="ECO:0007669"/>
    <property type="project" value="UniProtKB-KW"/>
</dbReference>
<evidence type="ECO:0000256" key="20">
    <source>
        <dbReference type="PIRSR" id="PIRSR600407-1"/>
    </source>
</evidence>
<feature type="binding site" evidence="21">
    <location>
        <begin position="371"/>
        <end position="375"/>
    </location>
    <ligand>
        <name>ATP</name>
        <dbReference type="ChEBI" id="CHEBI:30616"/>
    </ligand>
</feature>
<accession>A0A4W5NW63</accession>
<keyword evidence="15 23" id="KW-0472">Membrane</keyword>
<dbReference type="Gene3D" id="3.30.420.150">
    <property type="entry name" value="Exopolyphosphatase. Domain 2"/>
    <property type="match status" value="1"/>
</dbReference>
<dbReference type="EC" id="3.6.1.5" evidence="5"/>
<evidence type="ECO:0000256" key="15">
    <source>
        <dbReference type="ARBA" id="ARBA00023136"/>
    </source>
</evidence>
<evidence type="ECO:0000313" key="26">
    <source>
        <dbReference type="Proteomes" id="UP000314982"/>
    </source>
</evidence>
<dbReference type="InterPro" id="IPR012337">
    <property type="entry name" value="RNaseH-like_sf"/>
</dbReference>
<dbReference type="GO" id="GO:0003676">
    <property type="term" value="F:nucleic acid binding"/>
    <property type="evidence" value="ECO:0007669"/>
    <property type="project" value="InterPro"/>
</dbReference>
<dbReference type="Pfam" id="PF01150">
    <property type="entry name" value="GDA1_CD39"/>
    <property type="match status" value="1"/>
</dbReference>
<sequence>MISLFEIIMLLYIREARRMAEKMKNIYYTPSNPGSYGGKERFQRAIAEETVSRLGDVQVNEWLAEQDAYTLHKPVRKQFSRNIVFSTHPRSQFQADLCDMQALADENDGNRYMLTVIDVFSKIAFVRVLKNKSGAEVTRAFDSILKEGGAPKKVQTDGGVFGIKISMVKQVALAAVVVVMGCVGIIALILTLVQHHLVDLPHRMQYGMVFDAGSTHTSLYMYRWPGNKENNTGVVSQMLVCDVDGDGISSYAQDPPAAGLSLRKCLESALAAVPANQRRETPVYLGATAGMRLLQLQNPTQSDQVLEQVTKVIQGYPFDFRGARILSGMEEGAYGWITINYLQESFIKHTFEGEWVSPKGRKIWGALDMGGSSTQIAFTPGQPVQDPASALGPKLYGYQYEVYTHSYLCYGKEQAMRQLLVHLLKMSRSTRPVKHPCYHLGYNLTLTLGDLYDSPCVARPVTFDPASEVTFTGTSEPLRCLNQIKNIMNLTACSLAPACGFNGVYQPPVSGNFFAFSTYYYTFDFLGLAPQSSLSQATTTIDTFCKRTWDSLKTEYSEKDKYLRDYCASANYIMTVLLDGYKFNQTWGNIYFQRQVADTDISWTLGYMLNLTNLIPSERPLVMTGVQHGQWAAEVFFIAFAVFLSLMVLAILLLWNPRGNTTIDAITL</sequence>
<dbReference type="Proteomes" id="UP000314982">
    <property type="component" value="Unassembled WGS sequence"/>
</dbReference>
<dbReference type="AlphaFoldDB" id="A0A4W5NW63"/>
<evidence type="ECO:0000256" key="12">
    <source>
        <dbReference type="ARBA" id="ARBA00022840"/>
    </source>
</evidence>
<keyword evidence="26" id="KW-1185">Reference proteome</keyword>
<feature type="domain" description="Integrase catalytic" evidence="24">
    <location>
        <begin position="85"/>
        <end position="159"/>
    </location>
</feature>
<dbReference type="GO" id="GO:0004050">
    <property type="term" value="F:apyrase activity"/>
    <property type="evidence" value="ECO:0007669"/>
    <property type="project" value="UniProtKB-EC"/>
</dbReference>